<dbReference type="STRING" id="1129794.C427_1121"/>
<dbReference type="Proteomes" id="UP000011864">
    <property type="component" value="Chromosome"/>
</dbReference>
<organism evidence="1 2">
    <name type="scientific">Paraglaciecola psychrophila 170</name>
    <dbReference type="NCBI Taxonomy" id="1129794"/>
    <lineage>
        <taxon>Bacteria</taxon>
        <taxon>Pseudomonadati</taxon>
        <taxon>Pseudomonadota</taxon>
        <taxon>Gammaproteobacteria</taxon>
        <taxon>Alteromonadales</taxon>
        <taxon>Alteromonadaceae</taxon>
        <taxon>Paraglaciecola</taxon>
    </lineage>
</organism>
<gene>
    <name evidence="1" type="ORF">C427_1121</name>
</gene>
<name>K7A876_9ALTE</name>
<sequence length="91" mass="10320">MYKVRRAALTNCVSSLLDGAKVSVTFMGRGISYSVYEKNLIKQADRLLSNKHVVNEQLPIYRAICTQYTNASSRSIILINWSELDTYKVNS</sequence>
<protein>
    <submittedName>
        <fullName evidence="1">Uncharacterized protein</fullName>
    </submittedName>
</protein>
<dbReference type="OrthoDB" id="6140187at2"/>
<proteinExistence type="predicted"/>
<dbReference type="PANTHER" id="PTHR35404">
    <property type="entry name" value="TRANSPOSASE OF TN10"/>
    <property type="match status" value="1"/>
</dbReference>
<reference evidence="1 2" key="1">
    <citation type="journal article" date="2013" name="Genome Announc.">
        <title>Complete Genome Sequence of Glaciecola psychrophila Strain 170T.</title>
        <authorList>
            <person name="Yin J."/>
            <person name="Chen J."/>
            <person name="Liu G."/>
            <person name="Yu Y."/>
            <person name="Song L."/>
            <person name="Wang X."/>
            <person name="Qu X."/>
        </authorList>
    </citation>
    <scope>NUCLEOTIDE SEQUENCE [LARGE SCALE GENOMIC DNA]</scope>
    <source>
        <strain evidence="1 2">170</strain>
    </source>
</reference>
<dbReference type="HOGENOM" id="CLU_2424272_0_0_6"/>
<dbReference type="PATRIC" id="fig|1129794.4.peg.1109"/>
<keyword evidence="2" id="KW-1185">Reference proteome</keyword>
<dbReference type="KEGG" id="gps:C427_1121"/>
<dbReference type="EMBL" id="CP003837">
    <property type="protein sequence ID" value="AGH43230.1"/>
    <property type="molecule type" value="Genomic_DNA"/>
</dbReference>
<evidence type="ECO:0000313" key="2">
    <source>
        <dbReference type="Proteomes" id="UP000011864"/>
    </source>
</evidence>
<dbReference type="AlphaFoldDB" id="K7A876"/>
<dbReference type="PANTHER" id="PTHR35404:SF8">
    <property type="entry name" value="TRANSPOSASE OF TN10"/>
    <property type="match status" value="1"/>
</dbReference>
<dbReference type="RefSeq" id="WP_007636816.1">
    <property type="nucleotide sequence ID" value="NC_020514.1"/>
</dbReference>
<accession>K7A876</accession>
<dbReference type="eggNOG" id="COG3385">
    <property type="taxonomic scope" value="Bacteria"/>
</dbReference>
<evidence type="ECO:0000313" key="1">
    <source>
        <dbReference type="EMBL" id="AGH43230.1"/>
    </source>
</evidence>